<organism evidence="7 8">
    <name type="scientific">Shewanella glacialipiscicola</name>
    <dbReference type="NCBI Taxonomy" id="614069"/>
    <lineage>
        <taxon>Bacteria</taxon>
        <taxon>Pseudomonadati</taxon>
        <taxon>Pseudomonadota</taxon>
        <taxon>Gammaproteobacteria</taxon>
        <taxon>Alteromonadales</taxon>
        <taxon>Shewanellaceae</taxon>
        <taxon>Shewanella</taxon>
    </lineage>
</organism>
<dbReference type="Proteomes" id="UP001157046">
    <property type="component" value="Unassembled WGS sequence"/>
</dbReference>
<protein>
    <recommendedName>
        <fullName evidence="5">[Ribosomal protein bS18]-alanine N-acetyltransferase</fullName>
        <ecNumber evidence="5">2.3.1.266</ecNumber>
    </recommendedName>
</protein>
<dbReference type="EC" id="2.3.1.266" evidence="5"/>
<gene>
    <name evidence="5 7" type="primary">rimI</name>
    <name evidence="7" type="ORF">GCM10025855_05810</name>
</gene>
<feature type="active site" description="Proton acceptor" evidence="5">
    <location>
        <position position="143"/>
    </location>
</feature>
<dbReference type="SUPFAM" id="SSF55729">
    <property type="entry name" value="Acyl-CoA N-acyltransferases (Nat)"/>
    <property type="match status" value="1"/>
</dbReference>
<name>A0ABQ6J0S1_9GAMM</name>
<dbReference type="InterPro" id="IPR000182">
    <property type="entry name" value="GNAT_dom"/>
</dbReference>
<feature type="active site" description="Proton donor" evidence="5">
    <location>
        <position position="155"/>
    </location>
</feature>
<evidence type="ECO:0000256" key="2">
    <source>
        <dbReference type="ARBA" id="ARBA00022490"/>
    </source>
</evidence>
<feature type="domain" description="N-acetyltransferase" evidence="6">
    <location>
        <begin position="28"/>
        <end position="187"/>
    </location>
</feature>
<evidence type="ECO:0000256" key="3">
    <source>
        <dbReference type="ARBA" id="ARBA00022679"/>
    </source>
</evidence>
<evidence type="ECO:0000313" key="8">
    <source>
        <dbReference type="Proteomes" id="UP001157046"/>
    </source>
</evidence>
<dbReference type="HAMAP" id="MF_02210">
    <property type="entry name" value="RimI"/>
    <property type="match status" value="1"/>
</dbReference>
<proteinExistence type="inferred from homology"/>
<comment type="caution">
    <text evidence="7">The sequence shown here is derived from an EMBL/GenBank/DDBJ whole genome shotgun (WGS) entry which is preliminary data.</text>
</comment>
<sequence>MWTHALNTSVNDNLFVEPTAQLAANPAVELVALTLTDVSQMAQLESMAHTHPMSEGNLADCFGHLYRVLGLKLSTDSNANVDADTELVQGLLGFAIVQQIIDEVTLLDICLLPSQQGKGYGKLLLNALIALAKASGAVVLMLEVRESNLAARTLYQKAGFIESGRRKGYYPIEGGKEDAILMDLAITPE</sequence>
<dbReference type="Gene3D" id="3.40.630.30">
    <property type="match status" value="1"/>
</dbReference>
<dbReference type="EMBL" id="BSUY01000001">
    <property type="protein sequence ID" value="GMA81048.1"/>
    <property type="molecule type" value="Genomic_DNA"/>
</dbReference>
<evidence type="ECO:0000256" key="5">
    <source>
        <dbReference type="HAMAP-Rule" id="MF_02210"/>
    </source>
</evidence>
<comment type="caution">
    <text evidence="5">Lacks conserved residue(s) required for the propagation of feature annotation.</text>
</comment>
<comment type="function">
    <text evidence="5">Acetylates the N-terminal alanine of ribosomal protein bS18.</text>
</comment>
<evidence type="ECO:0000256" key="4">
    <source>
        <dbReference type="ARBA" id="ARBA00023315"/>
    </source>
</evidence>
<dbReference type="PANTHER" id="PTHR43420">
    <property type="entry name" value="ACETYLTRANSFERASE"/>
    <property type="match status" value="1"/>
</dbReference>
<dbReference type="PANTHER" id="PTHR43420:SF51">
    <property type="entry name" value="PEPTIDYL-LYSINE N-ACETYLTRANSFERASE YIAC"/>
    <property type="match status" value="1"/>
</dbReference>
<dbReference type="PROSITE" id="PS51186">
    <property type="entry name" value="GNAT"/>
    <property type="match status" value="1"/>
</dbReference>
<dbReference type="NCBIfam" id="TIGR01575">
    <property type="entry name" value="rimI"/>
    <property type="match status" value="1"/>
</dbReference>
<feature type="binding site" evidence="5">
    <location>
        <position position="148"/>
    </location>
    <ligand>
        <name>acetyl-CoA</name>
        <dbReference type="ChEBI" id="CHEBI:57288"/>
    </ligand>
</feature>
<dbReference type="InterPro" id="IPR006464">
    <property type="entry name" value="AcTrfase_RimI/Ard1"/>
</dbReference>
<comment type="catalytic activity">
    <reaction evidence="5">
        <text>N-terminal L-alanyl-[ribosomal protein bS18] + acetyl-CoA = N-terminal N(alpha)-acetyl-L-alanyl-[ribosomal protein bS18] + CoA + H(+)</text>
        <dbReference type="Rhea" id="RHEA:43756"/>
        <dbReference type="Rhea" id="RHEA-COMP:10676"/>
        <dbReference type="Rhea" id="RHEA-COMP:10677"/>
        <dbReference type="ChEBI" id="CHEBI:15378"/>
        <dbReference type="ChEBI" id="CHEBI:57287"/>
        <dbReference type="ChEBI" id="CHEBI:57288"/>
        <dbReference type="ChEBI" id="CHEBI:64718"/>
        <dbReference type="ChEBI" id="CHEBI:83683"/>
        <dbReference type="EC" id="2.3.1.266"/>
    </reaction>
</comment>
<keyword evidence="4 5" id="KW-0012">Acyltransferase</keyword>
<reference evidence="8" key="1">
    <citation type="journal article" date="2019" name="Int. J. Syst. Evol. Microbiol.">
        <title>The Global Catalogue of Microorganisms (GCM) 10K type strain sequencing project: providing services to taxonomists for standard genome sequencing and annotation.</title>
        <authorList>
            <consortium name="The Broad Institute Genomics Platform"/>
            <consortium name="The Broad Institute Genome Sequencing Center for Infectious Disease"/>
            <person name="Wu L."/>
            <person name="Ma J."/>
        </authorList>
    </citation>
    <scope>NUCLEOTIDE SEQUENCE [LARGE SCALE GENOMIC DNA]</scope>
    <source>
        <strain evidence="8">NBRC 102030</strain>
    </source>
</reference>
<accession>A0ABQ6J0S1</accession>
<evidence type="ECO:0000256" key="1">
    <source>
        <dbReference type="ARBA" id="ARBA00005395"/>
    </source>
</evidence>
<evidence type="ECO:0000259" key="6">
    <source>
        <dbReference type="PROSITE" id="PS51186"/>
    </source>
</evidence>
<evidence type="ECO:0000313" key="7">
    <source>
        <dbReference type="EMBL" id="GMA81048.1"/>
    </source>
</evidence>
<keyword evidence="2 5" id="KW-0963">Cytoplasm</keyword>
<keyword evidence="8" id="KW-1185">Reference proteome</keyword>
<comment type="subcellular location">
    <subcellularLocation>
        <location evidence="5">Cytoplasm</location>
    </subcellularLocation>
</comment>
<dbReference type="InterPro" id="IPR016181">
    <property type="entry name" value="Acyl_CoA_acyltransferase"/>
</dbReference>
<comment type="similarity">
    <text evidence="1 5">Belongs to the acetyltransferase family. RimI subfamily.</text>
</comment>
<dbReference type="InterPro" id="IPR050680">
    <property type="entry name" value="YpeA/RimI_acetyltransf"/>
</dbReference>
<dbReference type="InterPro" id="IPR043690">
    <property type="entry name" value="RimI"/>
</dbReference>
<keyword evidence="3 5" id="KW-0808">Transferase</keyword>
<dbReference type="Pfam" id="PF00583">
    <property type="entry name" value="Acetyltransf_1"/>
    <property type="match status" value="1"/>
</dbReference>